<dbReference type="SUPFAM" id="SSF88723">
    <property type="entry name" value="PIN domain-like"/>
    <property type="match status" value="1"/>
</dbReference>
<evidence type="ECO:0000256" key="2">
    <source>
        <dbReference type="ARBA" id="ARBA00022649"/>
    </source>
</evidence>
<comment type="similarity">
    <text evidence="7 8">Belongs to the PINc/VapC protein family.</text>
</comment>
<accession>A0A0G8BGG9</accession>
<dbReference type="AlphaFoldDB" id="A0A0G8BGG9"/>
<evidence type="ECO:0000256" key="8">
    <source>
        <dbReference type="HAMAP-Rule" id="MF_00265"/>
    </source>
</evidence>
<keyword evidence="6 8" id="KW-0460">Magnesium</keyword>
<keyword evidence="4 8" id="KW-0479">Metal-binding</keyword>
<comment type="function">
    <text evidence="8">Toxic component of a toxin-antitoxin (TA) system. An RNase.</text>
</comment>
<dbReference type="EC" id="3.1.-.-" evidence="8"/>
<evidence type="ECO:0000259" key="9">
    <source>
        <dbReference type="Pfam" id="PF01850"/>
    </source>
</evidence>
<dbReference type="InterPro" id="IPR050556">
    <property type="entry name" value="Type_II_TA_system_RNase"/>
</dbReference>
<evidence type="ECO:0000256" key="4">
    <source>
        <dbReference type="ARBA" id="ARBA00022723"/>
    </source>
</evidence>
<dbReference type="InterPro" id="IPR022907">
    <property type="entry name" value="VapC_family"/>
</dbReference>
<keyword evidence="8" id="KW-0800">Toxin</keyword>
<reference evidence="11 13" key="2">
    <citation type="submission" date="2017-01" db="EMBL/GenBank/DDBJ databases">
        <title>Comparative genomic analysis of Brazilian Leptospira santarosai.</title>
        <authorList>
            <person name="Moreno L.Z."/>
            <person name="Miraglia F."/>
            <person name="Kremer F.S."/>
            <person name="Eslabao M.R."/>
            <person name="Lilenbaum W."/>
            <person name="Dellagostin O.A."/>
            <person name="Moreno A.M."/>
        </authorList>
    </citation>
    <scope>NUCLEOTIDE SEQUENCE [LARGE SCALE GENOMIC DNA]</scope>
    <source>
        <strain evidence="11 13">M52/8-19</strain>
    </source>
</reference>
<organism evidence="10 12">
    <name type="scientific">Leptospira santarosai</name>
    <dbReference type="NCBI Taxonomy" id="28183"/>
    <lineage>
        <taxon>Bacteria</taxon>
        <taxon>Pseudomonadati</taxon>
        <taxon>Spirochaetota</taxon>
        <taxon>Spirochaetia</taxon>
        <taxon>Leptospirales</taxon>
        <taxon>Leptospiraceae</taxon>
        <taxon>Leptospira</taxon>
    </lineage>
</organism>
<evidence type="ECO:0000256" key="6">
    <source>
        <dbReference type="ARBA" id="ARBA00022842"/>
    </source>
</evidence>
<evidence type="ECO:0000313" key="11">
    <source>
        <dbReference type="EMBL" id="ONF90697.1"/>
    </source>
</evidence>
<keyword evidence="3 8" id="KW-0540">Nuclease</keyword>
<dbReference type="EMBL" id="CP027843">
    <property type="protein sequence ID" value="AVQ12308.1"/>
    <property type="molecule type" value="Genomic_DNA"/>
</dbReference>
<dbReference type="GO" id="GO:0090729">
    <property type="term" value="F:toxin activity"/>
    <property type="evidence" value="ECO:0007669"/>
    <property type="project" value="UniProtKB-KW"/>
</dbReference>
<dbReference type="PANTHER" id="PTHR33653">
    <property type="entry name" value="RIBONUCLEASE VAPC2"/>
    <property type="match status" value="1"/>
</dbReference>
<protein>
    <recommendedName>
        <fullName evidence="8">Ribonuclease VapC</fullName>
        <shortName evidence="8">RNase VapC</shortName>
        <ecNumber evidence="8">3.1.-.-</ecNumber>
    </recommendedName>
    <alternativeName>
        <fullName evidence="8">Toxin VapC</fullName>
    </alternativeName>
</protein>
<sequence length="125" mass="14677">MLIDSDVLIDYLRGYEKAIGWLHSISEPISISGYSYFELVEGCRNTKDLQRLEKFISVFEVLWLEEKEIQHALSILKINKFKNGMGFIDCLIGQTCISYKRRLYTFNLKHYKAFPGIKISKPYEK</sequence>
<feature type="binding site" evidence="8">
    <location>
        <position position="89"/>
    </location>
    <ligand>
        <name>Mg(2+)</name>
        <dbReference type="ChEBI" id="CHEBI:18420"/>
    </ligand>
</feature>
<dbReference type="InterPro" id="IPR029060">
    <property type="entry name" value="PIN-like_dom_sf"/>
</dbReference>
<dbReference type="Pfam" id="PF01850">
    <property type="entry name" value="PIN"/>
    <property type="match status" value="1"/>
</dbReference>
<reference evidence="10" key="3">
    <citation type="submission" date="2018-03" db="EMBL/GenBank/DDBJ databases">
        <authorList>
            <person name="Keele B.F."/>
        </authorList>
    </citation>
    <scope>NUCLEOTIDE SEQUENCE</scope>
    <source>
        <strain evidence="10">U160</strain>
    </source>
</reference>
<evidence type="ECO:0000256" key="3">
    <source>
        <dbReference type="ARBA" id="ARBA00022722"/>
    </source>
</evidence>
<proteinExistence type="inferred from homology"/>
<dbReference type="Proteomes" id="UP000033961">
    <property type="component" value="Chromosome I"/>
</dbReference>
<evidence type="ECO:0000313" key="10">
    <source>
        <dbReference type="EMBL" id="AVQ12308.1"/>
    </source>
</evidence>
<evidence type="ECO:0000256" key="5">
    <source>
        <dbReference type="ARBA" id="ARBA00022801"/>
    </source>
</evidence>
<gene>
    <name evidence="8" type="primary">vapC</name>
    <name evidence="11" type="ORF">BWD14_19450</name>
    <name evidence="10" type="ORF">XB16_1981</name>
</gene>
<evidence type="ECO:0000313" key="13">
    <source>
        <dbReference type="Proteomes" id="UP000189337"/>
    </source>
</evidence>
<comment type="cofactor">
    <cofactor evidence="1 8">
        <name>Mg(2+)</name>
        <dbReference type="ChEBI" id="CHEBI:18420"/>
    </cofactor>
</comment>
<feature type="binding site" evidence="8">
    <location>
        <position position="4"/>
    </location>
    <ligand>
        <name>Mg(2+)</name>
        <dbReference type="ChEBI" id="CHEBI:18420"/>
    </ligand>
</feature>
<dbReference type="OrthoDB" id="532510at2"/>
<dbReference type="PANTHER" id="PTHR33653:SF1">
    <property type="entry name" value="RIBONUCLEASE VAPC2"/>
    <property type="match status" value="1"/>
</dbReference>
<evidence type="ECO:0000313" key="12">
    <source>
        <dbReference type="Proteomes" id="UP000033961"/>
    </source>
</evidence>
<dbReference type="EMBL" id="MTSU01000036">
    <property type="protein sequence ID" value="ONF90697.1"/>
    <property type="molecule type" value="Genomic_DNA"/>
</dbReference>
<evidence type="ECO:0000256" key="7">
    <source>
        <dbReference type="ARBA" id="ARBA00038093"/>
    </source>
</evidence>
<dbReference type="InterPro" id="IPR002716">
    <property type="entry name" value="PIN_dom"/>
</dbReference>
<keyword evidence="2 8" id="KW-1277">Toxin-antitoxin system</keyword>
<dbReference type="Proteomes" id="UP000189337">
    <property type="component" value="Unassembled WGS sequence"/>
</dbReference>
<dbReference type="GO" id="GO:0016787">
    <property type="term" value="F:hydrolase activity"/>
    <property type="evidence" value="ECO:0007669"/>
    <property type="project" value="UniProtKB-KW"/>
</dbReference>
<dbReference type="HAMAP" id="MF_00265">
    <property type="entry name" value="VapC_Nob1"/>
    <property type="match status" value="1"/>
</dbReference>
<evidence type="ECO:0000256" key="1">
    <source>
        <dbReference type="ARBA" id="ARBA00001946"/>
    </source>
</evidence>
<reference evidence="10 12" key="1">
    <citation type="journal article" date="2015" name="Genome Announc.">
        <title>Draft Genome Sequences of Leptospira santarosai Strains U160, U164, and U233, Isolated from Asymptomatic Cattle.</title>
        <authorList>
            <person name="Kremer F.S."/>
            <person name="Eslabao M.R."/>
            <person name="Provisor M."/>
            <person name="Woloski R.D."/>
            <person name="Ramires O.V."/>
            <person name="Moreno L.Z."/>
            <person name="Moreno A.M."/>
            <person name="Hamond C."/>
            <person name="Lilenbaum W."/>
            <person name="Dellagostin O.A."/>
        </authorList>
    </citation>
    <scope>NUCLEOTIDE SEQUENCE [LARGE SCALE GENOMIC DNA]</scope>
    <source>
        <strain evidence="10 12">U160</strain>
    </source>
</reference>
<feature type="domain" description="PIN" evidence="9">
    <location>
        <begin position="1"/>
        <end position="111"/>
    </location>
</feature>
<keyword evidence="5 8" id="KW-0378">Hydrolase</keyword>
<name>A0A0G8BGG9_9LEPT</name>
<dbReference type="RefSeq" id="WP_004481756.1">
    <property type="nucleotide sequence ID" value="NZ_CP028377.1"/>
</dbReference>
<dbReference type="GO" id="GO:0004540">
    <property type="term" value="F:RNA nuclease activity"/>
    <property type="evidence" value="ECO:0007669"/>
    <property type="project" value="InterPro"/>
</dbReference>
<dbReference type="Gene3D" id="3.40.50.1010">
    <property type="entry name" value="5'-nuclease"/>
    <property type="match status" value="1"/>
</dbReference>
<dbReference type="GO" id="GO:0000287">
    <property type="term" value="F:magnesium ion binding"/>
    <property type="evidence" value="ECO:0007669"/>
    <property type="project" value="UniProtKB-UniRule"/>
</dbReference>